<comment type="caution">
    <text evidence="1">The sequence shown here is derived from an EMBL/GenBank/DDBJ whole genome shotgun (WGS) entry which is preliminary data.</text>
</comment>
<proteinExistence type="predicted"/>
<organism evidence="1 2">
    <name type="scientific">Datura stramonium</name>
    <name type="common">Jimsonweed</name>
    <name type="synonym">Common thornapple</name>
    <dbReference type="NCBI Taxonomy" id="4076"/>
    <lineage>
        <taxon>Eukaryota</taxon>
        <taxon>Viridiplantae</taxon>
        <taxon>Streptophyta</taxon>
        <taxon>Embryophyta</taxon>
        <taxon>Tracheophyta</taxon>
        <taxon>Spermatophyta</taxon>
        <taxon>Magnoliopsida</taxon>
        <taxon>eudicotyledons</taxon>
        <taxon>Gunneridae</taxon>
        <taxon>Pentapetalae</taxon>
        <taxon>asterids</taxon>
        <taxon>lamiids</taxon>
        <taxon>Solanales</taxon>
        <taxon>Solanaceae</taxon>
        <taxon>Solanoideae</taxon>
        <taxon>Datureae</taxon>
        <taxon>Datura</taxon>
    </lineage>
</organism>
<accession>A0ABS8TR06</accession>
<name>A0ABS8TR06_DATST</name>
<sequence>DAVETIGVDGNHEPLVPLVASRNLFDPHRKSITMIIANGHRIYQKTHERPVGSKKGHLLGKQM</sequence>
<feature type="non-terminal residue" evidence="1">
    <location>
        <position position="63"/>
    </location>
</feature>
<evidence type="ECO:0000313" key="1">
    <source>
        <dbReference type="EMBL" id="MCD7473603.1"/>
    </source>
</evidence>
<keyword evidence="2" id="KW-1185">Reference proteome</keyword>
<evidence type="ECO:0000313" key="2">
    <source>
        <dbReference type="Proteomes" id="UP000823775"/>
    </source>
</evidence>
<reference evidence="1 2" key="1">
    <citation type="journal article" date="2021" name="BMC Genomics">
        <title>Datura genome reveals duplications of psychoactive alkaloid biosynthetic genes and high mutation rate following tissue culture.</title>
        <authorList>
            <person name="Rajewski A."/>
            <person name="Carter-House D."/>
            <person name="Stajich J."/>
            <person name="Litt A."/>
        </authorList>
    </citation>
    <scope>NUCLEOTIDE SEQUENCE [LARGE SCALE GENOMIC DNA]</scope>
    <source>
        <strain evidence="1">AR-01</strain>
    </source>
</reference>
<protein>
    <submittedName>
        <fullName evidence="1">Uncharacterized protein</fullName>
    </submittedName>
</protein>
<feature type="non-terminal residue" evidence="1">
    <location>
        <position position="1"/>
    </location>
</feature>
<gene>
    <name evidence="1" type="ORF">HAX54_015549</name>
</gene>
<dbReference type="EMBL" id="JACEIK010001996">
    <property type="protein sequence ID" value="MCD7473603.1"/>
    <property type="molecule type" value="Genomic_DNA"/>
</dbReference>
<dbReference type="Proteomes" id="UP000823775">
    <property type="component" value="Unassembled WGS sequence"/>
</dbReference>